<feature type="transmembrane region" description="Helical" evidence="1">
    <location>
        <begin position="156"/>
        <end position="181"/>
    </location>
</feature>
<gene>
    <name evidence="2" type="ORF">ABEU20_000037</name>
</gene>
<dbReference type="NCBIfam" id="NF038012">
    <property type="entry name" value="DMT_1"/>
    <property type="match status" value="1"/>
</dbReference>
<accession>A0ABW9FNM7</accession>
<comment type="caution">
    <text evidence="2">The sequence shown here is derived from an EMBL/GenBank/DDBJ whole genome shotgun (WGS) entry which is preliminary data.</text>
</comment>
<feature type="transmembrane region" description="Helical" evidence="1">
    <location>
        <begin position="97"/>
        <end position="114"/>
    </location>
</feature>
<feature type="transmembrane region" description="Helical" evidence="1">
    <location>
        <begin position="223"/>
        <end position="243"/>
    </location>
</feature>
<dbReference type="RefSeq" id="WP_420166818.1">
    <property type="nucleotide sequence ID" value="NZ_JBDLNV010000010.1"/>
</dbReference>
<feature type="transmembrane region" description="Helical" evidence="1">
    <location>
        <begin position="54"/>
        <end position="85"/>
    </location>
</feature>
<keyword evidence="1" id="KW-0472">Membrane</keyword>
<evidence type="ECO:0000313" key="2">
    <source>
        <dbReference type="EMBL" id="MFM1726360.1"/>
    </source>
</evidence>
<proteinExistence type="predicted"/>
<evidence type="ECO:0000256" key="1">
    <source>
        <dbReference type="SAM" id="Phobius"/>
    </source>
</evidence>
<reference evidence="2 3" key="1">
    <citation type="submission" date="2023-11" db="EMBL/GenBank/DDBJ databases">
        <authorList>
            <person name="Val-Calvo J."/>
            <person name="Scortti M."/>
            <person name="Vazquez-Boland J."/>
        </authorList>
    </citation>
    <scope>NUCLEOTIDE SEQUENCE [LARGE SCALE GENOMIC DNA]</scope>
    <source>
        <strain evidence="2 3">PAM 2766</strain>
    </source>
</reference>
<feature type="transmembrane region" description="Helical" evidence="1">
    <location>
        <begin position="193"/>
        <end position="211"/>
    </location>
</feature>
<dbReference type="EMBL" id="JBDLNV010000010">
    <property type="protein sequence ID" value="MFM1726360.1"/>
    <property type="molecule type" value="Genomic_DNA"/>
</dbReference>
<name>A0ABW9FNM7_9NOCA</name>
<keyword evidence="1" id="KW-0812">Transmembrane</keyword>
<evidence type="ECO:0000313" key="3">
    <source>
        <dbReference type="Proteomes" id="UP001629745"/>
    </source>
</evidence>
<sequence length="290" mass="29120">MADTLLSVLLALASALCIAIGNVMRQRVAASTSVVDSLRDGSWWAGALAGAGGYGLQAAALGVGSLLVVQPVLVLSLMFALPLGARLSGRTVRPSEWAWAATLTVAVAVLVVVGDPQPGAERAETVHWFVVAAIGLPSLALCLYAARSGSAARRALLFGLAGGALFGVGAVLTKSVVHLFARGPVPLLTSLEVYVLAAVFAAAVGIQQLAFRTGELQASLPATTVTEPAVAAVLGFVVLGEYLDVGRGVGLLLIGALVATAVSVVALARGAAEHESGARVGDVVTGVRSG</sequence>
<keyword evidence="1" id="KW-1133">Transmembrane helix</keyword>
<feature type="transmembrane region" description="Helical" evidence="1">
    <location>
        <begin position="249"/>
        <end position="268"/>
    </location>
</feature>
<feature type="transmembrane region" description="Helical" evidence="1">
    <location>
        <begin position="126"/>
        <end position="144"/>
    </location>
</feature>
<dbReference type="PANTHER" id="PTHR40761">
    <property type="entry name" value="CONSERVED INTEGRAL MEMBRANE ALANINE VALINE AND LEUCINE RICH PROTEIN-RELATED"/>
    <property type="match status" value="1"/>
</dbReference>
<organism evidence="2 3">
    <name type="scientific">Rhodococcus parequi</name>
    <dbReference type="NCBI Taxonomy" id="3137122"/>
    <lineage>
        <taxon>Bacteria</taxon>
        <taxon>Bacillati</taxon>
        <taxon>Actinomycetota</taxon>
        <taxon>Actinomycetes</taxon>
        <taxon>Mycobacteriales</taxon>
        <taxon>Nocardiaceae</taxon>
        <taxon>Rhodococcus</taxon>
    </lineage>
</organism>
<keyword evidence="3" id="KW-1185">Reference proteome</keyword>
<protein>
    <submittedName>
        <fullName evidence="2">DMT family transporter</fullName>
    </submittedName>
</protein>
<dbReference type="Proteomes" id="UP001629745">
    <property type="component" value="Unassembled WGS sequence"/>
</dbReference>
<dbReference type="PANTHER" id="PTHR40761:SF1">
    <property type="entry name" value="CONSERVED INTEGRAL MEMBRANE ALANINE VALINE AND LEUCINE RICH PROTEIN-RELATED"/>
    <property type="match status" value="1"/>
</dbReference>